<dbReference type="InterPro" id="IPR011712">
    <property type="entry name" value="Sig_transdc_His_kin_sub3_dim/P"/>
</dbReference>
<evidence type="ECO:0000256" key="6">
    <source>
        <dbReference type="ARBA" id="ARBA00022777"/>
    </source>
</evidence>
<keyword evidence="5" id="KW-0547">Nucleotide-binding</keyword>
<evidence type="ECO:0000259" key="11">
    <source>
        <dbReference type="Pfam" id="PF07730"/>
    </source>
</evidence>
<dbReference type="PANTHER" id="PTHR24421:SF10">
    <property type="entry name" value="NITRATE_NITRITE SENSOR PROTEIN NARQ"/>
    <property type="match status" value="1"/>
</dbReference>
<reference evidence="12 13" key="1">
    <citation type="submission" date="2023-11" db="EMBL/GenBank/DDBJ databases">
        <title>Lentzea sokolovensis, sp. nov., Lentzea kristufkii, sp. nov., and Lentzea miocenensis, sp. nov., rare actinobacteria from Sokolov Coal Basin, Miocene lacustrine sediment, Czech Republic.</title>
        <authorList>
            <person name="Lara A."/>
            <person name="Kotroba L."/>
            <person name="Nouioui I."/>
            <person name="Neumann-Schaal M."/>
            <person name="Mast Y."/>
            <person name="Chronakova A."/>
        </authorList>
    </citation>
    <scope>NUCLEOTIDE SEQUENCE [LARGE SCALE GENOMIC DNA]</scope>
    <source>
        <strain evidence="12 13">BCCO 10_0798</strain>
    </source>
</reference>
<keyword evidence="7" id="KW-0067">ATP-binding</keyword>
<dbReference type="GO" id="GO:0016301">
    <property type="term" value="F:kinase activity"/>
    <property type="evidence" value="ECO:0007669"/>
    <property type="project" value="UniProtKB-KW"/>
</dbReference>
<keyword evidence="6 12" id="KW-0418">Kinase</keyword>
<feature type="domain" description="Signal transduction histidine kinase subgroup 3 dimerisation and phosphoacceptor" evidence="11">
    <location>
        <begin position="179"/>
        <end position="244"/>
    </location>
</feature>
<evidence type="ECO:0000256" key="5">
    <source>
        <dbReference type="ARBA" id="ARBA00022741"/>
    </source>
</evidence>
<protein>
    <recommendedName>
        <fullName evidence="2">histidine kinase</fullName>
        <ecNumber evidence="2">2.7.13.3</ecNumber>
    </recommendedName>
</protein>
<keyword evidence="9" id="KW-1133">Transmembrane helix</keyword>
<keyword evidence="3" id="KW-0597">Phosphoprotein</keyword>
<keyword evidence="8" id="KW-0902">Two-component regulatory system</keyword>
<comment type="catalytic activity">
    <reaction evidence="1">
        <text>ATP + protein L-histidine = ADP + protein N-phospho-L-histidine.</text>
        <dbReference type="EC" id="2.7.13.3"/>
    </reaction>
</comment>
<dbReference type="EC" id="2.7.13.3" evidence="2"/>
<evidence type="ECO:0000259" key="10">
    <source>
        <dbReference type="Pfam" id="PF02518"/>
    </source>
</evidence>
<feature type="transmembrane region" description="Helical" evidence="9">
    <location>
        <begin position="144"/>
        <end position="163"/>
    </location>
</feature>
<evidence type="ECO:0000313" key="13">
    <source>
        <dbReference type="Proteomes" id="UP001271792"/>
    </source>
</evidence>
<dbReference type="EMBL" id="JAXAVV010000011">
    <property type="protein sequence ID" value="MDX8052429.1"/>
    <property type="molecule type" value="Genomic_DNA"/>
</dbReference>
<feature type="transmembrane region" description="Helical" evidence="9">
    <location>
        <begin position="120"/>
        <end position="138"/>
    </location>
</feature>
<proteinExistence type="predicted"/>
<keyword evidence="13" id="KW-1185">Reference proteome</keyword>
<keyword evidence="4" id="KW-0808">Transferase</keyword>
<feature type="domain" description="Histidine kinase/HSP90-like ATPase" evidence="10">
    <location>
        <begin position="288"/>
        <end position="376"/>
    </location>
</feature>
<dbReference type="Proteomes" id="UP001271792">
    <property type="component" value="Unassembled WGS sequence"/>
</dbReference>
<dbReference type="SUPFAM" id="SSF55874">
    <property type="entry name" value="ATPase domain of HSP90 chaperone/DNA topoisomerase II/histidine kinase"/>
    <property type="match status" value="1"/>
</dbReference>
<evidence type="ECO:0000256" key="7">
    <source>
        <dbReference type="ARBA" id="ARBA00022840"/>
    </source>
</evidence>
<gene>
    <name evidence="12" type="ORF">SK571_23840</name>
</gene>
<dbReference type="Gene3D" id="3.30.565.10">
    <property type="entry name" value="Histidine kinase-like ATPase, C-terminal domain"/>
    <property type="match status" value="1"/>
</dbReference>
<evidence type="ECO:0000256" key="4">
    <source>
        <dbReference type="ARBA" id="ARBA00022679"/>
    </source>
</evidence>
<dbReference type="Gene3D" id="1.20.5.1930">
    <property type="match status" value="1"/>
</dbReference>
<evidence type="ECO:0000313" key="12">
    <source>
        <dbReference type="EMBL" id="MDX8052429.1"/>
    </source>
</evidence>
<feature type="transmembrane region" description="Helical" evidence="9">
    <location>
        <begin position="95"/>
        <end position="113"/>
    </location>
</feature>
<dbReference type="InterPro" id="IPR003594">
    <property type="entry name" value="HATPase_dom"/>
</dbReference>
<dbReference type="InterPro" id="IPR036890">
    <property type="entry name" value="HATPase_C_sf"/>
</dbReference>
<keyword evidence="9" id="KW-0472">Membrane</keyword>
<organism evidence="12 13">
    <name type="scientific">Lentzea kristufekii</name>
    <dbReference type="NCBI Taxonomy" id="3095430"/>
    <lineage>
        <taxon>Bacteria</taxon>
        <taxon>Bacillati</taxon>
        <taxon>Actinomycetota</taxon>
        <taxon>Actinomycetes</taxon>
        <taxon>Pseudonocardiales</taxon>
        <taxon>Pseudonocardiaceae</taxon>
        <taxon>Lentzea</taxon>
    </lineage>
</organism>
<dbReference type="PANTHER" id="PTHR24421">
    <property type="entry name" value="NITRATE/NITRITE SENSOR PROTEIN NARX-RELATED"/>
    <property type="match status" value="1"/>
</dbReference>
<evidence type="ECO:0000256" key="1">
    <source>
        <dbReference type="ARBA" id="ARBA00000085"/>
    </source>
</evidence>
<dbReference type="CDD" id="cd16917">
    <property type="entry name" value="HATPase_UhpB-NarQ-NarX-like"/>
    <property type="match status" value="1"/>
</dbReference>
<feature type="transmembrane region" description="Helical" evidence="9">
    <location>
        <begin position="70"/>
        <end position="89"/>
    </location>
</feature>
<dbReference type="InterPro" id="IPR050482">
    <property type="entry name" value="Sensor_HK_TwoCompSys"/>
</dbReference>
<feature type="transmembrane region" description="Helical" evidence="9">
    <location>
        <begin position="46"/>
        <end position="63"/>
    </location>
</feature>
<dbReference type="RefSeq" id="WP_319986304.1">
    <property type="nucleotide sequence ID" value="NZ_JAXAVV010000011.1"/>
</dbReference>
<keyword evidence="9" id="KW-0812">Transmembrane</keyword>
<evidence type="ECO:0000256" key="8">
    <source>
        <dbReference type="ARBA" id="ARBA00023012"/>
    </source>
</evidence>
<evidence type="ECO:0000256" key="3">
    <source>
        <dbReference type="ARBA" id="ARBA00022553"/>
    </source>
</evidence>
<comment type="caution">
    <text evidence="12">The sequence shown here is derived from an EMBL/GenBank/DDBJ whole genome shotgun (WGS) entry which is preliminary data.</text>
</comment>
<dbReference type="Pfam" id="PF02518">
    <property type="entry name" value="HATPase_c"/>
    <property type="match status" value="1"/>
</dbReference>
<evidence type="ECO:0000256" key="9">
    <source>
        <dbReference type="SAM" id="Phobius"/>
    </source>
</evidence>
<name>A0ABU4TVU2_9PSEU</name>
<evidence type="ECO:0000256" key="2">
    <source>
        <dbReference type="ARBA" id="ARBA00012438"/>
    </source>
</evidence>
<sequence>MVTVRRSIWHEPQPADAPPIGRLDWLLVGVVAAATLVEGIARPGLAWQPLVTVLALALMPALLWRRSRPLTAALIGWGVAGLLSVLQLTAHAGDLGLYSTMAVLILLYSLVRWGSGREMVLGTGFVTVVVALGMYASSAGWADVFGGIVLLLLFVALAAVFRYRADLWHRQQREIRNQERVALARELHDTVAHHVSAIAVQAQAGGVVAGIQPEKAAEFLAVIESEASRTLAEMRSVVRVLREEETVAYSPQPGVADLPALARADATPTVEVSLDGSSTRLARPVDAALYRLAQESLTNAVRHARSATRVEIDVRREGDAVRLRVSDDGQTEPGPAPEPGFGLLGMAERAQLLGGSFSAGPGPEGGWVVEAVLPVEALG</sequence>
<accession>A0ABU4TVU2</accession>
<dbReference type="Pfam" id="PF07730">
    <property type="entry name" value="HisKA_3"/>
    <property type="match status" value="1"/>
</dbReference>